<dbReference type="InterPro" id="IPR006170">
    <property type="entry name" value="PBP/GOBP"/>
</dbReference>
<dbReference type="Pfam" id="PF01395">
    <property type="entry name" value="PBP_GOBP"/>
    <property type="match status" value="1"/>
</dbReference>
<evidence type="ECO:0000313" key="2">
    <source>
        <dbReference type="EMBL" id="KAL3395957.1"/>
    </source>
</evidence>
<evidence type="ECO:0000313" key="3">
    <source>
        <dbReference type="Proteomes" id="UP001627154"/>
    </source>
</evidence>
<gene>
    <name evidence="2" type="ORF">TKK_009841</name>
</gene>
<dbReference type="SMART" id="SM00708">
    <property type="entry name" value="PhBP"/>
    <property type="match status" value="1"/>
</dbReference>
<organism evidence="2 3">
    <name type="scientific">Trichogramma kaykai</name>
    <dbReference type="NCBI Taxonomy" id="54128"/>
    <lineage>
        <taxon>Eukaryota</taxon>
        <taxon>Metazoa</taxon>
        <taxon>Ecdysozoa</taxon>
        <taxon>Arthropoda</taxon>
        <taxon>Hexapoda</taxon>
        <taxon>Insecta</taxon>
        <taxon>Pterygota</taxon>
        <taxon>Neoptera</taxon>
        <taxon>Endopterygota</taxon>
        <taxon>Hymenoptera</taxon>
        <taxon>Apocrita</taxon>
        <taxon>Proctotrupomorpha</taxon>
        <taxon>Chalcidoidea</taxon>
        <taxon>Trichogrammatidae</taxon>
        <taxon>Trichogramma</taxon>
    </lineage>
</organism>
<feature type="chain" id="PRO_5044817815" evidence="1">
    <location>
        <begin position="20"/>
        <end position="128"/>
    </location>
</feature>
<dbReference type="SUPFAM" id="SSF47565">
    <property type="entry name" value="Insect pheromone/odorant-binding proteins"/>
    <property type="match status" value="1"/>
</dbReference>
<feature type="signal peptide" evidence="1">
    <location>
        <begin position="1"/>
        <end position="19"/>
    </location>
</feature>
<reference evidence="2 3" key="1">
    <citation type="journal article" date="2024" name="bioRxiv">
        <title>A reference genome for Trichogramma kaykai: A tiny desert-dwelling parasitoid wasp with competing sex-ratio distorters.</title>
        <authorList>
            <person name="Culotta J."/>
            <person name="Lindsey A.R."/>
        </authorList>
    </citation>
    <scope>NUCLEOTIDE SEQUENCE [LARGE SCALE GENOMIC DNA]</scope>
    <source>
        <strain evidence="2 3">KSX58</strain>
    </source>
</reference>
<dbReference type="InterPro" id="IPR036728">
    <property type="entry name" value="PBP_GOBP_sf"/>
</dbReference>
<dbReference type="AlphaFoldDB" id="A0ABD2WST0"/>
<evidence type="ECO:0000256" key="1">
    <source>
        <dbReference type="SAM" id="SignalP"/>
    </source>
</evidence>
<dbReference type="Proteomes" id="UP001627154">
    <property type="component" value="Unassembled WGS sequence"/>
</dbReference>
<sequence length="128" mass="14369">MKIYFGLLIVGCFACSSLAASEDPIKNVINKDYMKACLTQNGFRASSYPDGLRNAKVAFRYEENRDCYFACMMTKMGMIKPNGHPNEDAIRSTFGKHIDQVNKALKVCRVQENNSCKYAACMMANRGI</sequence>
<proteinExistence type="predicted"/>
<dbReference type="Gene3D" id="1.10.238.20">
    <property type="entry name" value="Pheromone/general odorant binding protein domain"/>
    <property type="match status" value="1"/>
</dbReference>
<dbReference type="EMBL" id="JBJJXI010000074">
    <property type="protein sequence ID" value="KAL3395957.1"/>
    <property type="molecule type" value="Genomic_DNA"/>
</dbReference>
<accession>A0ABD2WST0</accession>
<comment type="caution">
    <text evidence="2">The sequence shown here is derived from an EMBL/GenBank/DDBJ whole genome shotgun (WGS) entry which is preliminary data.</text>
</comment>
<dbReference type="CDD" id="cd23992">
    <property type="entry name" value="PBP_GOBP"/>
    <property type="match status" value="1"/>
</dbReference>
<name>A0ABD2WST0_9HYME</name>
<keyword evidence="3" id="KW-1185">Reference proteome</keyword>
<protein>
    <submittedName>
        <fullName evidence="2">Uncharacterized protein</fullName>
    </submittedName>
</protein>
<keyword evidence="1" id="KW-0732">Signal</keyword>